<keyword evidence="4" id="KW-0963">Cytoplasm</keyword>
<evidence type="ECO:0000256" key="1">
    <source>
        <dbReference type="ARBA" id="ARBA00001286"/>
    </source>
</evidence>
<comment type="catalytic activity">
    <reaction evidence="9">
        <text>a 6-O-methyl-2'-deoxyguanosine in DNA + L-cysteinyl-[protein] = S-methyl-L-cysteinyl-[protein] + a 2'-deoxyguanosine in DNA</text>
        <dbReference type="Rhea" id="RHEA:24000"/>
        <dbReference type="Rhea" id="RHEA-COMP:10131"/>
        <dbReference type="Rhea" id="RHEA-COMP:10132"/>
        <dbReference type="Rhea" id="RHEA-COMP:11367"/>
        <dbReference type="Rhea" id="RHEA-COMP:11368"/>
        <dbReference type="ChEBI" id="CHEBI:29950"/>
        <dbReference type="ChEBI" id="CHEBI:82612"/>
        <dbReference type="ChEBI" id="CHEBI:85445"/>
        <dbReference type="ChEBI" id="CHEBI:85448"/>
        <dbReference type="EC" id="2.1.1.63"/>
    </reaction>
</comment>
<evidence type="ECO:0000256" key="5">
    <source>
        <dbReference type="ARBA" id="ARBA00022603"/>
    </source>
</evidence>
<organism evidence="11">
    <name type="scientific">hydrothermal vent metagenome</name>
    <dbReference type="NCBI Taxonomy" id="652676"/>
    <lineage>
        <taxon>unclassified sequences</taxon>
        <taxon>metagenomes</taxon>
        <taxon>ecological metagenomes</taxon>
    </lineage>
</organism>
<dbReference type="SUPFAM" id="SSF46767">
    <property type="entry name" value="Methylated DNA-protein cysteine methyltransferase, C-terminal domain"/>
    <property type="match status" value="1"/>
</dbReference>
<reference evidence="11" key="1">
    <citation type="submission" date="2018-06" db="EMBL/GenBank/DDBJ databases">
        <authorList>
            <person name="Zhirakovskaya E."/>
        </authorList>
    </citation>
    <scope>NUCLEOTIDE SEQUENCE</scope>
</reference>
<dbReference type="PANTHER" id="PTHR10815">
    <property type="entry name" value="METHYLATED-DNA--PROTEIN-CYSTEINE METHYLTRANSFERASE"/>
    <property type="match status" value="1"/>
</dbReference>
<dbReference type="NCBIfam" id="TIGR00589">
    <property type="entry name" value="ogt"/>
    <property type="match status" value="1"/>
</dbReference>
<gene>
    <name evidence="11" type="ORF">MNBD_ALPHA01-752</name>
</gene>
<dbReference type="InterPro" id="IPR036631">
    <property type="entry name" value="MGMT_N_sf"/>
</dbReference>
<evidence type="ECO:0000256" key="3">
    <source>
        <dbReference type="ARBA" id="ARBA00011918"/>
    </source>
</evidence>
<dbReference type="FunFam" id="1.10.10.10:FF:000214">
    <property type="entry name" value="Methylated-DNA--protein-cysteine methyltransferase"/>
    <property type="match status" value="1"/>
</dbReference>
<dbReference type="AlphaFoldDB" id="A0A3B0SRQ3"/>
<dbReference type="PANTHER" id="PTHR10815:SF13">
    <property type="entry name" value="METHYLATED-DNA--PROTEIN-CYSTEINE METHYLTRANSFERASE"/>
    <property type="match status" value="1"/>
</dbReference>
<name>A0A3B0SRQ3_9ZZZZ</name>
<sequence length="151" mass="16659">MTQLSFHSPVGDLTLSEEGGKIVAVDWGWSPLSKKTPFLQNIKQLMDDYFDRLNPAFILPLDPAGTDFQKSVWQVMCEIPYGKTMTYGEVAEKINSHPRAVGTACGLNPIPIIIPCHRVMGRQGKLTGYSGGDGVETKKFLLDLEQATAFQ</sequence>
<evidence type="ECO:0000256" key="9">
    <source>
        <dbReference type="ARBA" id="ARBA00049348"/>
    </source>
</evidence>
<protein>
    <recommendedName>
        <fullName evidence="3">methylated-DNA--[protein]-cysteine S-methyltransferase</fullName>
        <ecNumber evidence="3">2.1.1.63</ecNumber>
    </recommendedName>
</protein>
<evidence type="ECO:0000313" key="11">
    <source>
        <dbReference type="EMBL" id="VAW06773.1"/>
    </source>
</evidence>
<dbReference type="InterPro" id="IPR023546">
    <property type="entry name" value="MGMT"/>
</dbReference>
<dbReference type="InterPro" id="IPR014048">
    <property type="entry name" value="MethylDNA_cys_MeTrfase_DNA-bd"/>
</dbReference>
<keyword evidence="8" id="KW-0234">DNA repair</keyword>
<evidence type="ECO:0000256" key="4">
    <source>
        <dbReference type="ARBA" id="ARBA00022490"/>
    </source>
</evidence>
<keyword evidence="5 11" id="KW-0489">Methyltransferase</keyword>
<comment type="catalytic activity">
    <reaction evidence="1">
        <text>a 4-O-methyl-thymidine in DNA + L-cysteinyl-[protein] = a thymidine in DNA + S-methyl-L-cysteinyl-[protein]</text>
        <dbReference type="Rhea" id="RHEA:53428"/>
        <dbReference type="Rhea" id="RHEA-COMP:10131"/>
        <dbReference type="Rhea" id="RHEA-COMP:10132"/>
        <dbReference type="Rhea" id="RHEA-COMP:13555"/>
        <dbReference type="Rhea" id="RHEA-COMP:13556"/>
        <dbReference type="ChEBI" id="CHEBI:29950"/>
        <dbReference type="ChEBI" id="CHEBI:82612"/>
        <dbReference type="ChEBI" id="CHEBI:137386"/>
        <dbReference type="ChEBI" id="CHEBI:137387"/>
        <dbReference type="EC" id="2.1.1.63"/>
    </reaction>
</comment>
<feature type="domain" description="Methylated-DNA-[protein]-cysteine S-methyltransferase DNA binding" evidence="10">
    <location>
        <begin position="67"/>
        <end position="146"/>
    </location>
</feature>
<evidence type="ECO:0000256" key="8">
    <source>
        <dbReference type="ARBA" id="ARBA00023204"/>
    </source>
</evidence>
<dbReference type="GO" id="GO:0032259">
    <property type="term" value="P:methylation"/>
    <property type="evidence" value="ECO:0007669"/>
    <property type="project" value="UniProtKB-KW"/>
</dbReference>
<dbReference type="GO" id="GO:0006281">
    <property type="term" value="P:DNA repair"/>
    <property type="evidence" value="ECO:0007669"/>
    <property type="project" value="UniProtKB-KW"/>
</dbReference>
<comment type="similarity">
    <text evidence="2">Belongs to the MGMT family.</text>
</comment>
<dbReference type="InterPro" id="IPR036217">
    <property type="entry name" value="MethylDNA_cys_MeTrfase_DNAb"/>
</dbReference>
<dbReference type="CDD" id="cd06445">
    <property type="entry name" value="ATase"/>
    <property type="match status" value="1"/>
</dbReference>
<proteinExistence type="inferred from homology"/>
<dbReference type="EC" id="2.1.1.63" evidence="3"/>
<dbReference type="SUPFAM" id="SSF53155">
    <property type="entry name" value="Methylated DNA-protein cysteine methyltransferase domain"/>
    <property type="match status" value="1"/>
</dbReference>
<keyword evidence="7" id="KW-0227">DNA damage</keyword>
<dbReference type="PROSITE" id="PS00374">
    <property type="entry name" value="MGMT"/>
    <property type="match status" value="1"/>
</dbReference>
<dbReference type="HAMAP" id="MF_00772">
    <property type="entry name" value="OGT"/>
    <property type="match status" value="1"/>
</dbReference>
<dbReference type="InterPro" id="IPR001497">
    <property type="entry name" value="MethylDNA_cys_MeTrfase_AS"/>
</dbReference>
<dbReference type="Pfam" id="PF01035">
    <property type="entry name" value="DNA_binding_1"/>
    <property type="match status" value="1"/>
</dbReference>
<dbReference type="GO" id="GO:0003908">
    <property type="term" value="F:methylated-DNA-[protein]-cysteine S-methyltransferase activity"/>
    <property type="evidence" value="ECO:0007669"/>
    <property type="project" value="UniProtKB-EC"/>
</dbReference>
<accession>A0A3B0SRQ3</accession>
<evidence type="ECO:0000259" key="10">
    <source>
        <dbReference type="Pfam" id="PF01035"/>
    </source>
</evidence>
<dbReference type="EMBL" id="UOEJ01000251">
    <property type="protein sequence ID" value="VAW06773.1"/>
    <property type="molecule type" value="Genomic_DNA"/>
</dbReference>
<dbReference type="InterPro" id="IPR036388">
    <property type="entry name" value="WH-like_DNA-bd_sf"/>
</dbReference>
<evidence type="ECO:0000256" key="6">
    <source>
        <dbReference type="ARBA" id="ARBA00022679"/>
    </source>
</evidence>
<dbReference type="Gene3D" id="1.10.10.10">
    <property type="entry name" value="Winged helix-like DNA-binding domain superfamily/Winged helix DNA-binding domain"/>
    <property type="match status" value="1"/>
</dbReference>
<evidence type="ECO:0000256" key="7">
    <source>
        <dbReference type="ARBA" id="ARBA00022763"/>
    </source>
</evidence>
<keyword evidence="6 11" id="KW-0808">Transferase</keyword>
<evidence type="ECO:0000256" key="2">
    <source>
        <dbReference type="ARBA" id="ARBA00008711"/>
    </source>
</evidence>